<dbReference type="EMBL" id="FQ790351">
    <property type="protein sequence ID" value="CCD54613.1"/>
    <property type="molecule type" value="Genomic_DNA"/>
</dbReference>
<feature type="chain" id="PRO_5003440790" description="C2H2-type domain-containing protein" evidence="1">
    <location>
        <begin position="24"/>
        <end position="110"/>
    </location>
</feature>
<reference evidence="3" key="1">
    <citation type="journal article" date="2011" name="PLoS Genet.">
        <title>Genomic analysis of the necrotrophic fungal pathogens Sclerotinia sclerotiorum and Botrytis cinerea.</title>
        <authorList>
            <person name="Amselem J."/>
            <person name="Cuomo C.A."/>
            <person name="van Kan J.A."/>
            <person name="Viaud M."/>
            <person name="Benito E.P."/>
            <person name="Couloux A."/>
            <person name="Coutinho P.M."/>
            <person name="de Vries R.P."/>
            <person name="Dyer P.S."/>
            <person name="Fillinger S."/>
            <person name="Fournier E."/>
            <person name="Gout L."/>
            <person name="Hahn M."/>
            <person name="Kohn L."/>
            <person name="Lapalu N."/>
            <person name="Plummer K.M."/>
            <person name="Pradier J.M."/>
            <person name="Quevillon E."/>
            <person name="Sharon A."/>
            <person name="Simon A."/>
            <person name="ten Have A."/>
            <person name="Tudzynski B."/>
            <person name="Tudzynski P."/>
            <person name="Wincker P."/>
            <person name="Andrew M."/>
            <person name="Anthouard V."/>
            <person name="Beever R.E."/>
            <person name="Beffa R."/>
            <person name="Benoit I."/>
            <person name="Bouzid O."/>
            <person name="Brault B."/>
            <person name="Chen Z."/>
            <person name="Choquer M."/>
            <person name="Collemare J."/>
            <person name="Cotton P."/>
            <person name="Danchin E.G."/>
            <person name="Da Silva C."/>
            <person name="Gautier A."/>
            <person name="Giraud C."/>
            <person name="Giraud T."/>
            <person name="Gonzalez C."/>
            <person name="Grossetete S."/>
            <person name="Guldener U."/>
            <person name="Henrissat B."/>
            <person name="Howlett B.J."/>
            <person name="Kodira C."/>
            <person name="Kretschmer M."/>
            <person name="Lappartient A."/>
            <person name="Leroch M."/>
            <person name="Levis C."/>
            <person name="Mauceli E."/>
            <person name="Neuveglise C."/>
            <person name="Oeser B."/>
            <person name="Pearson M."/>
            <person name="Poulain J."/>
            <person name="Poussereau N."/>
            <person name="Quesneville H."/>
            <person name="Rascle C."/>
            <person name="Schumacher J."/>
            <person name="Segurens B."/>
            <person name="Sexton A."/>
            <person name="Silva E."/>
            <person name="Sirven C."/>
            <person name="Soanes D.M."/>
            <person name="Talbot N.J."/>
            <person name="Templeton M."/>
            <person name="Yandava C."/>
            <person name="Yarden O."/>
            <person name="Zeng Q."/>
            <person name="Rollins J.A."/>
            <person name="Lebrun M.H."/>
            <person name="Dickman M."/>
        </authorList>
    </citation>
    <scope>NUCLEOTIDE SEQUENCE [LARGE SCALE GENOMIC DNA]</scope>
    <source>
        <strain evidence="3">T4</strain>
    </source>
</reference>
<evidence type="ECO:0000313" key="3">
    <source>
        <dbReference type="Proteomes" id="UP000008177"/>
    </source>
</evidence>
<evidence type="ECO:0000256" key="1">
    <source>
        <dbReference type="SAM" id="SignalP"/>
    </source>
</evidence>
<dbReference type="AlphaFoldDB" id="G2YSL5"/>
<organism evidence="2 3">
    <name type="scientific">Botryotinia fuckeliana (strain T4)</name>
    <name type="common">Noble rot fungus</name>
    <name type="synonym">Botrytis cinerea</name>
    <dbReference type="NCBI Taxonomy" id="999810"/>
    <lineage>
        <taxon>Eukaryota</taxon>
        <taxon>Fungi</taxon>
        <taxon>Dikarya</taxon>
        <taxon>Ascomycota</taxon>
        <taxon>Pezizomycotina</taxon>
        <taxon>Leotiomycetes</taxon>
        <taxon>Helotiales</taxon>
        <taxon>Sclerotiniaceae</taxon>
        <taxon>Botrytis</taxon>
    </lineage>
</organism>
<sequence length="110" mass="13062">MSLSWRRYTGVLALIFRIHWVSRLDPSNSTIGTGSQPNVIENEKDKKRLYKCQEPGCESSRKFSLKDLKRHRNARHAENPDMFTCELEECKFDSKRKDHPTRHYKSDKHK</sequence>
<evidence type="ECO:0000313" key="2">
    <source>
        <dbReference type="EMBL" id="CCD54613.1"/>
    </source>
</evidence>
<dbReference type="Proteomes" id="UP000008177">
    <property type="component" value="Unplaced contigs"/>
</dbReference>
<gene>
    <name evidence="2" type="ORF">BofuT4_P126610.1</name>
</gene>
<accession>G2YSL5</accession>
<protein>
    <recommendedName>
        <fullName evidence="4">C2H2-type domain-containing protein</fullName>
    </recommendedName>
</protein>
<name>G2YSL5_BOTF4</name>
<dbReference type="InParanoid" id="G2YSL5"/>
<dbReference type="HOGENOM" id="CLU_2170694_0_0_1"/>
<evidence type="ECO:0008006" key="4">
    <source>
        <dbReference type="Google" id="ProtNLM"/>
    </source>
</evidence>
<keyword evidence="1" id="KW-0732">Signal</keyword>
<feature type="signal peptide" evidence="1">
    <location>
        <begin position="1"/>
        <end position="23"/>
    </location>
</feature>
<proteinExistence type="predicted"/>